<name>A0ACD0P2X9_9BASI</name>
<proteinExistence type="predicted"/>
<sequence>MDLSTPSFRASQDHRFVRLRIHCPAAKTQKCVVVAHGNIFGFHLDPYYLPLVLPGPVQRQESNVDPSASSASFETESSTVEIVLEKCNPGEHFQGLESIQPKILPDSEMEEARKDSRLGKGLFANDSSCDDEGLREVARKMMESSMMRENLHLEGKMEAKMVEEEEEGMVEKGEFKTQPFQQGVSSHPAEPGEKPCSKPGFGYGYLSRFHGPLLVGGITDTRNLLEVDDPDRSSVEQRMRSAEANEDSRWDEGRYLDNFVYEDEQIQDLMAWKSPLVGRVAPSSSSSLFEAPDASRDDQACLLLQIHYASCYDQRTTLGDPTVESGWTISSLSRCMTSSYLESQSDDANQWIQRTVRGSIRRSLTYPLYRHWRLSLQVLQDLIHLLSSGRSKVVESLVEVSQRLEESTDGVMVRLNQVWIQPLISEAFQQDQQGFWSDETLEALSNSVTKVKERMTKMEVGGEEWDLEVIEEAARQAQEDGEGGFI</sequence>
<evidence type="ECO:0000313" key="2">
    <source>
        <dbReference type="Proteomes" id="UP000245626"/>
    </source>
</evidence>
<organism evidence="1 2">
    <name type="scientific">Violaceomyces palustris</name>
    <dbReference type="NCBI Taxonomy" id="1673888"/>
    <lineage>
        <taxon>Eukaryota</taxon>
        <taxon>Fungi</taxon>
        <taxon>Dikarya</taxon>
        <taxon>Basidiomycota</taxon>
        <taxon>Ustilaginomycotina</taxon>
        <taxon>Ustilaginomycetes</taxon>
        <taxon>Violaceomycetales</taxon>
        <taxon>Violaceomycetaceae</taxon>
        <taxon>Violaceomyces</taxon>
    </lineage>
</organism>
<reference evidence="1 2" key="1">
    <citation type="journal article" date="2018" name="Mol. Biol. Evol.">
        <title>Broad Genomic Sampling Reveals a Smut Pathogenic Ancestry of the Fungal Clade Ustilaginomycotina.</title>
        <authorList>
            <person name="Kijpornyongpan T."/>
            <person name="Mondo S.J."/>
            <person name="Barry K."/>
            <person name="Sandor L."/>
            <person name="Lee J."/>
            <person name="Lipzen A."/>
            <person name="Pangilinan J."/>
            <person name="LaButti K."/>
            <person name="Hainaut M."/>
            <person name="Henrissat B."/>
            <person name="Grigoriev I.V."/>
            <person name="Spatafora J.W."/>
            <person name="Aime M.C."/>
        </authorList>
    </citation>
    <scope>NUCLEOTIDE SEQUENCE [LARGE SCALE GENOMIC DNA]</scope>
    <source>
        <strain evidence="1 2">SA 807</strain>
    </source>
</reference>
<gene>
    <name evidence="1" type="ORF">IE53DRAFT_385119</name>
</gene>
<dbReference type="Proteomes" id="UP000245626">
    <property type="component" value="Unassembled WGS sequence"/>
</dbReference>
<accession>A0ACD0P2X9</accession>
<dbReference type="EMBL" id="KZ819777">
    <property type="protein sequence ID" value="PWN52439.1"/>
    <property type="molecule type" value="Genomic_DNA"/>
</dbReference>
<protein>
    <submittedName>
        <fullName evidence="1">Uncharacterized protein</fullName>
    </submittedName>
</protein>
<keyword evidence="2" id="KW-1185">Reference proteome</keyword>
<evidence type="ECO:0000313" key="1">
    <source>
        <dbReference type="EMBL" id="PWN52439.1"/>
    </source>
</evidence>